<evidence type="ECO:0000256" key="4">
    <source>
        <dbReference type="ARBA" id="ARBA00021095"/>
    </source>
</evidence>
<keyword evidence="8" id="KW-1278">Translocase</keyword>
<comment type="catalytic activity">
    <reaction evidence="15">
        <text>a ubiquinone + NADH + 5 H(+)(in) = a ubiquinol + NAD(+) + 4 H(+)(out)</text>
        <dbReference type="Rhea" id="RHEA:29091"/>
        <dbReference type="Rhea" id="RHEA-COMP:9565"/>
        <dbReference type="Rhea" id="RHEA-COMP:9566"/>
        <dbReference type="ChEBI" id="CHEBI:15378"/>
        <dbReference type="ChEBI" id="CHEBI:16389"/>
        <dbReference type="ChEBI" id="CHEBI:17976"/>
        <dbReference type="ChEBI" id="CHEBI:57540"/>
        <dbReference type="ChEBI" id="CHEBI:57945"/>
        <dbReference type="EC" id="7.1.1.2"/>
    </reaction>
</comment>
<evidence type="ECO:0000313" key="17">
    <source>
        <dbReference type="EMBL" id="AII02371.1"/>
    </source>
</evidence>
<evidence type="ECO:0000256" key="6">
    <source>
        <dbReference type="ARBA" id="ARBA00022660"/>
    </source>
</evidence>
<keyword evidence="10 16" id="KW-1133">Transmembrane helix</keyword>
<dbReference type="EMBL" id="KJ508048">
    <property type="protein sequence ID" value="AII02371.1"/>
    <property type="molecule type" value="Genomic_DNA"/>
</dbReference>
<accession>A0A076EBJ3</accession>
<feature type="transmembrane region" description="Helical" evidence="16">
    <location>
        <begin position="146"/>
        <end position="171"/>
    </location>
</feature>
<proteinExistence type="inferred from homology"/>
<sequence length="179" mass="21614">MLKMYISFLLMLISLIMMFINHPIFMGLMILLQTLLICLISGMMINSYWFSYILFLTFLGGLLVLFIYVSSMASNEMFSKIFNLTLFTLMMLMMMYLMLMMIFKLNQMNWLNFNFNYEMNNIFYNFIHFNNENKINLTELYNSYSYFMMLLMINYLFFTLIVVVKITNIFYGPIRSNIF</sequence>
<feature type="transmembrane region" description="Helical" evidence="16">
    <location>
        <begin position="49"/>
        <end position="69"/>
    </location>
</feature>
<evidence type="ECO:0000256" key="12">
    <source>
        <dbReference type="ARBA" id="ARBA00023128"/>
    </source>
</evidence>
<evidence type="ECO:0000256" key="2">
    <source>
        <dbReference type="ARBA" id="ARBA00005698"/>
    </source>
</evidence>
<evidence type="ECO:0000256" key="3">
    <source>
        <dbReference type="ARBA" id="ARBA00012944"/>
    </source>
</evidence>
<evidence type="ECO:0000256" key="8">
    <source>
        <dbReference type="ARBA" id="ARBA00022967"/>
    </source>
</evidence>
<dbReference type="GO" id="GO:0008137">
    <property type="term" value="F:NADH dehydrogenase (ubiquinone) activity"/>
    <property type="evidence" value="ECO:0007669"/>
    <property type="project" value="UniProtKB-EC"/>
</dbReference>
<comment type="similarity">
    <text evidence="2">Belongs to the complex I subunit 6 family.</text>
</comment>
<evidence type="ECO:0000256" key="11">
    <source>
        <dbReference type="ARBA" id="ARBA00023027"/>
    </source>
</evidence>
<dbReference type="InterPro" id="IPR050269">
    <property type="entry name" value="ComplexI_Subunit6"/>
</dbReference>
<reference evidence="17" key="1">
    <citation type="journal article" date="2014" name="Mol. Phylogenet. Evol.">
        <title>Towards a mitogenomic phylogeny of Lepidoptera.</title>
        <authorList>
            <person name="Timmermans M.J."/>
            <person name="Lees D.C."/>
            <person name="Simonsen T.J."/>
        </authorList>
    </citation>
    <scope>NUCLEOTIDE SEQUENCE</scope>
</reference>
<geneLocation type="mitochondrion" evidence="17"/>
<evidence type="ECO:0000256" key="7">
    <source>
        <dbReference type="ARBA" id="ARBA00022692"/>
    </source>
</evidence>
<dbReference type="PANTHER" id="PTHR11435">
    <property type="entry name" value="NADH UBIQUINONE OXIDOREDUCTASE SUBUNIT ND6"/>
    <property type="match status" value="1"/>
</dbReference>
<dbReference type="GO" id="GO:0031966">
    <property type="term" value="C:mitochondrial membrane"/>
    <property type="evidence" value="ECO:0007669"/>
    <property type="project" value="UniProtKB-SubCell"/>
</dbReference>
<name>A0A076EBJ3_9NEOP</name>
<keyword evidence="7 16" id="KW-0812">Transmembrane</keyword>
<evidence type="ECO:0000256" key="13">
    <source>
        <dbReference type="ARBA" id="ARBA00023136"/>
    </source>
</evidence>
<keyword evidence="5" id="KW-0813">Transport</keyword>
<dbReference type="PANTHER" id="PTHR11435:SF1">
    <property type="entry name" value="NADH-UBIQUINONE OXIDOREDUCTASE CHAIN 6"/>
    <property type="match status" value="1"/>
</dbReference>
<keyword evidence="12 17" id="KW-0496">Mitochondrion</keyword>
<keyword evidence="9" id="KW-0249">Electron transport</keyword>
<keyword evidence="13 16" id="KW-0472">Membrane</keyword>
<evidence type="ECO:0000256" key="5">
    <source>
        <dbReference type="ARBA" id="ARBA00022448"/>
    </source>
</evidence>
<evidence type="ECO:0000256" key="1">
    <source>
        <dbReference type="ARBA" id="ARBA00004225"/>
    </source>
</evidence>
<keyword evidence="11" id="KW-0520">NAD</keyword>
<feature type="transmembrane region" description="Helical" evidence="16">
    <location>
        <begin position="81"/>
        <end position="103"/>
    </location>
</feature>
<protein>
    <recommendedName>
        <fullName evidence="4">NADH-ubiquinone oxidoreductase chain 6</fullName>
        <ecNumber evidence="3">7.1.1.2</ecNumber>
    </recommendedName>
    <alternativeName>
        <fullName evidence="14">NADH dehydrogenase subunit 6</fullName>
    </alternativeName>
</protein>
<keyword evidence="6" id="KW-0679">Respiratory chain</keyword>
<evidence type="ECO:0000256" key="9">
    <source>
        <dbReference type="ARBA" id="ARBA00022982"/>
    </source>
</evidence>
<dbReference type="EC" id="7.1.1.2" evidence="3"/>
<organism evidence="17">
    <name type="scientific">Phyllonorycter froelichiella</name>
    <dbReference type="NCBI Taxonomy" id="199036"/>
    <lineage>
        <taxon>Eukaryota</taxon>
        <taxon>Metazoa</taxon>
        <taxon>Ecdysozoa</taxon>
        <taxon>Arthropoda</taxon>
        <taxon>Hexapoda</taxon>
        <taxon>Insecta</taxon>
        <taxon>Pterygota</taxon>
        <taxon>Neoptera</taxon>
        <taxon>Endopterygota</taxon>
        <taxon>Lepidoptera</taxon>
        <taxon>Glossata</taxon>
        <taxon>Ditrysia</taxon>
        <taxon>Tineoidea</taxon>
        <taxon>Gracillariidae</taxon>
        <taxon>Phyllonorycter</taxon>
    </lineage>
</organism>
<evidence type="ECO:0000256" key="16">
    <source>
        <dbReference type="SAM" id="Phobius"/>
    </source>
</evidence>
<comment type="subcellular location">
    <subcellularLocation>
        <location evidence="1">Mitochondrion membrane</location>
        <topology evidence="1">Multi-pass membrane protein</topology>
    </subcellularLocation>
</comment>
<gene>
    <name evidence="17" type="primary">ND6</name>
</gene>
<evidence type="ECO:0000256" key="10">
    <source>
        <dbReference type="ARBA" id="ARBA00022989"/>
    </source>
</evidence>
<dbReference type="AlphaFoldDB" id="A0A076EBJ3"/>
<evidence type="ECO:0000256" key="14">
    <source>
        <dbReference type="ARBA" id="ARBA00031019"/>
    </source>
</evidence>
<feature type="transmembrane region" description="Helical" evidence="16">
    <location>
        <begin position="12"/>
        <end position="43"/>
    </location>
</feature>
<evidence type="ECO:0000256" key="15">
    <source>
        <dbReference type="ARBA" id="ARBA00049551"/>
    </source>
</evidence>